<proteinExistence type="predicted"/>
<name>A0A7C5LZY8_9PROT</name>
<feature type="domain" description="EF-hand" evidence="2">
    <location>
        <begin position="81"/>
        <end position="116"/>
    </location>
</feature>
<dbReference type="InterPro" id="IPR002048">
    <property type="entry name" value="EF_hand_dom"/>
</dbReference>
<keyword evidence="1" id="KW-0732">Signal</keyword>
<dbReference type="GO" id="GO:0005509">
    <property type="term" value="F:calcium ion binding"/>
    <property type="evidence" value="ECO:0007669"/>
    <property type="project" value="InterPro"/>
</dbReference>
<dbReference type="PROSITE" id="PS50222">
    <property type="entry name" value="EF_HAND_2"/>
    <property type="match status" value="1"/>
</dbReference>
<organism evidence="3">
    <name type="scientific">Hellea balneolensis</name>
    <dbReference type="NCBI Taxonomy" id="287478"/>
    <lineage>
        <taxon>Bacteria</taxon>
        <taxon>Pseudomonadati</taxon>
        <taxon>Pseudomonadota</taxon>
        <taxon>Alphaproteobacteria</taxon>
        <taxon>Maricaulales</taxon>
        <taxon>Robiginitomaculaceae</taxon>
        <taxon>Hellea</taxon>
    </lineage>
</organism>
<sequence>MKIKSFIISCIALVAFTPAQAQIISQSPQPEVITDAGNEVETLTRRERIGISGTLIKIPRSGALLFAGFDRNMDYRIDRSEVAQGINHAFQVADKDGSGTLSLVELEAWRLAALGSTHAAPGNYAFA</sequence>
<dbReference type="Gene3D" id="1.10.238.10">
    <property type="entry name" value="EF-hand"/>
    <property type="match status" value="1"/>
</dbReference>
<evidence type="ECO:0000313" key="3">
    <source>
        <dbReference type="EMBL" id="HHL42211.1"/>
    </source>
</evidence>
<dbReference type="PROSITE" id="PS00018">
    <property type="entry name" value="EF_HAND_1"/>
    <property type="match status" value="1"/>
</dbReference>
<evidence type="ECO:0000256" key="1">
    <source>
        <dbReference type="SAM" id="SignalP"/>
    </source>
</evidence>
<comment type="caution">
    <text evidence="3">The sequence shown here is derived from an EMBL/GenBank/DDBJ whole genome shotgun (WGS) entry which is preliminary data.</text>
</comment>
<gene>
    <name evidence="3" type="ORF">ENJ42_01210</name>
</gene>
<dbReference type="Proteomes" id="UP000885830">
    <property type="component" value="Unassembled WGS sequence"/>
</dbReference>
<reference evidence="3" key="1">
    <citation type="journal article" date="2020" name="mSystems">
        <title>Genome- and Community-Level Interaction Insights into Carbon Utilization and Element Cycling Functions of Hydrothermarchaeota in Hydrothermal Sediment.</title>
        <authorList>
            <person name="Zhou Z."/>
            <person name="Liu Y."/>
            <person name="Xu W."/>
            <person name="Pan J."/>
            <person name="Luo Z.H."/>
            <person name="Li M."/>
        </authorList>
    </citation>
    <scope>NUCLEOTIDE SEQUENCE [LARGE SCALE GENOMIC DNA]</scope>
    <source>
        <strain evidence="3">HyVt-485</strain>
    </source>
</reference>
<dbReference type="InterPro" id="IPR011992">
    <property type="entry name" value="EF-hand-dom_pair"/>
</dbReference>
<feature type="non-terminal residue" evidence="3">
    <location>
        <position position="127"/>
    </location>
</feature>
<dbReference type="SUPFAM" id="SSF47473">
    <property type="entry name" value="EF-hand"/>
    <property type="match status" value="1"/>
</dbReference>
<protein>
    <recommendedName>
        <fullName evidence="2">EF-hand domain-containing protein</fullName>
    </recommendedName>
</protein>
<evidence type="ECO:0000259" key="2">
    <source>
        <dbReference type="PROSITE" id="PS50222"/>
    </source>
</evidence>
<accession>A0A7C5LZY8</accession>
<dbReference type="EMBL" id="DRMJ01000056">
    <property type="protein sequence ID" value="HHL42211.1"/>
    <property type="molecule type" value="Genomic_DNA"/>
</dbReference>
<feature type="signal peptide" evidence="1">
    <location>
        <begin position="1"/>
        <end position="21"/>
    </location>
</feature>
<dbReference type="InterPro" id="IPR018247">
    <property type="entry name" value="EF_Hand_1_Ca_BS"/>
</dbReference>
<dbReference type="AlphaFoldDB" id="A0A7C5LZY8"/>
<feature type="chain" id="PRO_5028317747" description="EF-hand domain-containing protein" evidence="1">
    <location>
        <begin position="22"/>
        <end position="127"/>
    </location>
</feature>